<dbReference type="GO" id="GO:0008360">
    <property type="term" value="P:regulation of cell shape"/>
    <property type="evidence" value="ECO:0007669"/>
    <property type="project" value="UniProtKB-KW"/>
</dbReference>
<keyword evidence="5" id="KW-0812">Transmembrane</keyword>
<dbReference type="GO" id="GO:0016020">
    <property type="term" value="C:membrane"/>
    <property type="evidence" value="ECO:0007669"/>
    <property type="project" value="InterPro"/>
</dbReference>
<protein>
    <submittedName>
        <fullName evidence="13">Monofunctional biosynthetic peptidoglycan transglycosylase</fullName>
    </submittedName>
</protein>
<accession>A0A1F6U2D6</accession>
<dbReference type="AlphaFoldDB" id="A0A1F6U2D6"/>
<dbReference type="InterPro" id="IPR036950">
    <property type="entry name" value="PBP_transglycosylase"/>
</dbReference>
<dbReference type="EMBL" id="MFTC01000040">
    <property type="protein sequence ID" value="OGI51502.1"/>
    <property type="molecule type" value="Genomic_DNA"/>
</dbReference>
<dbReference type="GO" id="GO:0009252">
    <property type="term" value="P:peptidoglycan biosynthetic process"/>
    <property type="evidence" value="ECO:0007669"/>
    <property type="project" value="UniProtKB-KW"/>
</dbReference>
<evidence type="ECO:0000256" key="7">
    <source>
        <dbReference type="ARBA" id="ARBA00022984"/>
    </source>
</evidence>
<keyword evidence="3" id="KW-0328">Glycosyltransferase</keyword>
<sequence>MARLRSRGRKRGFKGFLRRSARVLRWTLRLLLLFLILDLVYLGLTWPDWHKIATGPIPKSAFMREYETQLAENKDWPRLRWQPVAFSSFPQPLLRAVILAEDSRFYEHSGFDLIAFKEAMEYNLDKGHFVFGASTISQQTVKNLFLTPSRNPLRKWHELILTWGMERQLSKRRILEIYLNVAQFGRGIYGVPAASQIYWGISPDRLTPAQAAELVASLPSPVKNNPATRTRYFEQRSKKLLALLERYPGDAAEAVRERPFDLFLPPPDNGTEAPADNGDEPPPESGDEPPPAQKRNELPPVEDRSIRPHSL</sequence>
<organism evidence="13 14">
    <name type="scientific">Candidatus Muproteobacteria bacterium RIFCSPLOWO2_01_FULL_60_18</name>
    <dbReference type="NCBI Taxonomy" id="1817768"/>
    <lineage>
        <taxon>Bacteria</taxon>
        <taxon>Pseudomonadati</taxon>
        <taxon>Pseudomonadota</taxon>
        <taxon>Candidatus Muproteobacteria</taxon>
    </lineage>
</organism>
<evidence type="ECO:0000256" key="6">
    <source>
        <dbReference type="ARBA" id="ARBA00022960"/>
    </source>
</evidence>
<dbReference type="GO" id="GO:0071555">
    <property type="term" value="P:cell wall organization"/>
    <property type="evidence" value="ECO:0007669"/>
    <property type="project" value="UniProtKB-KW"/>
</dbReference>
<dbReference type="InterPro" id="IPR011812">
    <property type="entry name" value="Pep_trsgly"/>
</dbReference>
<evidence type="ECO:0000256" key="11">
    <source>
        <dbReference type="SAM" id="MobiDB-lite"/>
    </source>
</evidence>
<dbReference type="SUPFAM" id="SSF53955">
    <property type="entry name" value="Lysozyme-like"/>
    <property type="match status" value="1"/>
</dbReference>
<dbReference type="InterPro" id="IPR023346">
    <property type="entry name" value="Lysozyme-like_dom_sf"/>
</dbReference>
<evidence type="ECO:0000256" key="8">
    <source>
        <dbReference type="ARBA" id="ARBA00022989"/>
    </source>
</evidence>
<dbReference type="Gene3D" id="1.10.3810.10">
    <property type="entry name" value="Biosynthetic peptidoglycan transglycosylase-like"/>
    <property type="match status" value="1"/>
</dbReference>
<evidence type="ECO:0000256" key="10">
    <source>
        <dbReference type="ARBA" id="ARBA00023316"/>
    </source>
</evidence>
<evidence type="ECO:0000259" key="12">
    <source>
        <dbReference type="Pfam" id="PF00912"/>
    </source>
</evidence>
<gene>
    <name evidence="13" type="ORF">A3A87_03640</name>
</gene>
<feature type="region of interest" description="Disordered" evidence="11">
    <location>
        <begin position="257"/>
        <end position="311"/>
    </location>
</feature>
<dbReference type="Pfam" id="PF00912">
    <property type="entry name" value="Transgly"/>
    <property type="match status" value="1"/>
</dbReference>
<evidence type="ECO:0000256" key="5">
    <source>
        <dbReference type="ARBA" id="ARBA00022692"/>
    </source>
</evidence>
<dbReference type="GO" id="GO:0016763">
    <property type="term" value="F:pentosyltransferase activity"/>
    <property type="evidence" value="ECO:0007669"/>
    <property type="project" value="InterPro"/>
</dbReference>
<dbReference type="STRING" id="1817768.A3A87_03640"/>
<evidence type="ECO:0000313" key="13">
    <source>
        <dbReference type="EMBL" id="OGI51502.1"/>
    </source>
</evidence>
<feature type="domain" description="Glycosyl transferase family 51" evidence="12">
    <location>
        <begin position="82"/>
        <end position="242"/>
    </location>
</feature>
<dbReference type="InterPro" id="IPR001264">
    <property type="entry name" value="Glyco_trans_51"/>
</dbReference>
<keyword evidence="4" id="KW-0808">Transferase</keyword>
<dbReference type="Proteomes" id="UP000179037">
    <property type="component" value="Unassembled WGS sequence"/>
</dbReference>
<proteinExistence type="predicted"/>
<name>A0A1F6U2D6_9PROT</name>
<evidence type="ECO:0000313" key="14">
    <source>
        <dbReference type="Proteomes" id="UP000179037"/>
    </source>
</evidence>
<feature type="compositionally biased region" description="Basic and acidic residues" evidence="11">
    <location>
        <begin position="294"/>
        <end position="311"/>
    </location>
</feature>
<keyword evidence="1" id="KW-1003">Cell membrane</keyword>
<evidence type="ECO:0000256" key="9">
    <source>
        <dbReference type="ARBA" id="ARBA00023136"/>
    </source>
</evidence>
<dbReference type="PANTHER" id="PTHR30400">
    <property type="entry name" value="MONOFUNCTIONAL BIOSYNTHETIC PEPTIDOGLYCAN TRANSGLYCOSYLASE"/>
    <property type="match status" value="1"/>
</dbReference>
<evidence type="ECO:0000256" key="1">
    <source>
        <dbReference type="ARBA" id="ARBA00022475"/>
    </source>
</evidence>
<keyword evidence="7" id="KW-0573">Peptidoglycan synthesis</keyword>
<dbReference type="PANTHER" id="PTHR30400:SF0">
    <property type="entry name" value="BIOSYNTHETIC PEPTIDOGLYCAN TRANSGLYCOSYLASE"/>
    <property type="match status" value="1"/>
</dbReference>
<keyword evidence="10" id="KW-0961">Cell wall biogenesis/degradation</keyword>
<evidence type="ECO:0000256" key="2">
    <source>
        <dbReference type="ARBA" id="ARBA00022519"/>
    </source>
</evidence>
<reference evidence="13 14" key="1">
    <citation type="journal article" date="2016" name="Nat. Commun.">
        <title>Thousands of microbial genomes shed light on interconnected biogeochemical processes in an aquifer system.</title>
        <authorList>
            <person name="Anantharaman K."/>
            <person name="Brown C.T."/>
            <person name="Hug L.A."/>
            <person name="Sharon I."/>
            <person name="Castelle C.J."/>
            <person name="Probst A.J."/>
            <person name="Thomas B.C."/>
            <person name="Singh A."/>
            <person name="Wilkins M.J."/>
            <person name="Karaoz U."/>
            <person name="Brodie E.L."/>
            <person name="Williams K.H."/>
            <person name="Hubbard S.S."/>
            <person name="Banfield J.F."/>
        </authorList>
    </citation>
    <scope>NUCLEOTIDE SEQUENCE [LARGE SCALE GENOMIC DNA]</scope>
</reference>
<keyword evidence="8" id="KW-1133">Transmembrane helix</keyword>
<feature type="compositionally biased region" description="Acidic residues" evidence="11">
    <location>
        <begin position="277"/>
        <end position="287"/>
    </location>
</feature>
<keyword evidence="9" id="KW-0472">Membrane</keyword>
<comment type="caution">
    <text evidence="13">The sequence shown here is derived from an EMBL/GenBank/DDBJ whole genome shotgun (WGS) entry which is preliminary data.</text>
</comment>
<keyword evidence="6" id="KW-0133">Cell shape</keyword>
<dbReference type="NCBIfam" id="TIGR02070">
    <property type="entry name" value="mono_pep_trsgly"/>
    <property type="match status" value="1"/>
</dbReference>
<evidence type="ECO:0000256" key="3">
    <source>
        <dbReference type="ARBA" id="ARBA00022676"/>
    </source>
</evidence>
<evidence type="ECO:0000256" key="4">
    <source>
        <dbReference type="ARBA" id="ARBA00022679"/>
    </source>
</evidence>
<keyword evidence="2" id="KW-0997">Cell inner membrane</keyword>
<dbReference type="GO" id="GO:0009274">
    <property type="term" value="C:peptidoglycan-based cell wall"/>
    <property type="evidence" value="ECO:0007669"/>
    <property type="project" value="InterPro"/>
</dbReference>